<feature type="chain" id="PRO_5031589870" description="Cytochrome c-type biogenesis protein" evidence="7">
    <location>
        <begin position="21"/>
        <end position="191"/>
    </location>
</feature>
<feature type="non-terminal residue" evidence="9">
    <location>
        <position position="191"/>
    </location>
</feature>
<feature type="signal peptide" evidence="7">
    <location>
        <begin position="1"/>
        <end position="20"/>
    </location>
</feature>
<comment type="similarity">
    <text evidence="1 7">Belongs to the CcmH/CycL/Ccl2/NrfF family.</text>
</comment>
<gene>
    <name evidence="9" type="ORF">NL99_28320</name>
</gene>
<keyword evidence="2 7" id="KW-0349">Heme</keyword>
<keyword evidence="5" id="KW-0201">Cytochrome c-type biogenesis</keyword>
<dbReference type="Gene3D" id="1.10.8.640">
    <property type="entry name" value="Cytochrome C biogenesis protein"/>
    <property type="match status" value="1"/>
</dbReference>
<name>A0A7U7QNH1_SALER</name>
<evidence type="ECO:0000256" key="5">
    <source>
        <dbReference type="ARBA" id="ARBA00022748"/>
    </source>
</evidence>
<reference evidence="9" key="1">
    <citation type="submission" date="2018-08" db="EMBL/GenBank/DDBJ databases">
        <authorList>
            <consortium name="GenomeTrakr network: Whole genome sequencing for foodborne pathogen traceback"/>
        </authorList>
    </citation>
    <scope>NUCLEOTIDE SEQUENCE [LARGE SCALE GENOMIC DNA]</scope>
    <source>
        <strain evidence="9">FLUFL-367</strain>
    </source>
</reference>
<keyword evidence="7" id="KW-0472">Membrane</keyword>
<evidence type="ECO:0000256" key="6">
    <source>
        <dbReference type="ARBA" id="ARBA00023004"/>
    </source>
</evidence>
<accession>A0A7U7QNH1</accession>
<dbReference type="InterPro" id="IPR038297">
    <property type="entry name" value="CcmH/CycL/NrfF/Ccl2_sf"/>
</dbReference>
<evidence type="ECO:0000313" key="9">
    <source>
        <dbReference type="EMBL" id="EAA8668714.1"/>
    </source>
</evidence>
<evidence type="ECO:0000256" key="3">
    <source>
        <dbReference type="ARBA" id="ARBA00022723"/>
    </source>
</evidence>
<evidence type="ECO:0000256" key="2">
    <source>
        <dbReference type="ARBA" id="ARBA00022617"/>
    </source>
</evidence>
<feature type="transmembrane region" description="Helical" evidence="7">
    <location>
        <begin position="104"/>
        <end position="123"/>
    </location>
</feature>
<keyword evidence="6 7" id="KW-0408">Iron</keyword>
<dbReference type="GO" id="GO:0005886">
    <property type="term" value="C:plasma membrane"/>
    <property type="evidence" value="ECO:0007669"/>
    <property type="project" value="TreeGrafter"/>
</dbReference>
<feature type="domain" description="CcmH/CycL/Ccl2/NrfF N-terminal" evidence="8">
    <location>
        <begin position="9"/>
        <end position="133"/>
    </location>
</feature>
<dbReference type="Pfam" id="PF03918">
    <property type="entry name" value="CcmH"/>
    <property type="match status" value="1"/>
</dbReference>
<evidence type="ECO:0000256" key="4">
    <source>
        <dbReference type="ARBA" id="ARBA00022729"/>
    </source>
</evidence>
<organism evidence="9">
    <name type="scientific">Salmonella enterica</name>
    <name type="common">Salmonella choleraesuis</name>
    <dbReference type="NCBI Taxonomy" id="28901"/>
    <lineage>
        <taxon>Bacteria</taxon>
        <taxon>Pseudomonadati</taxon>
        <taxon>Pseudomonadota</taxon>
        <taxon>Gammaproteobacteria</taxon>
        <taxon>Enterobacterales</taxon>
        <taxon>Enterobacteriaceae</taxon>
        <taxon>Salmonella</taxon>
    </lineage>
</organism>
<evidence type="ECO:0000256" key="1">
    <source>
        <dbReference type="ARBA" id="ARBA00010342"/>
    </source>
</evidence>
<dbReference type="CDD" id="cd16378">
    <property type="entry name" value="CcmH_N"/>
    <property type="match status" value="1"/>
</dbReference>
<keyword evidence="3 7" id="KW-0479">Metal-binding</keyword>
<comment type="function">
    <text evidence="7">Possible subunit of a heme lyase.</text>
</comment>
<dbReference type="Proteomes" id="UP000839834">
    <property type="component" value="Unassembled WGS sequence"/>
</dbReference>
<dbReference type="GO" id="GO:0017004">
    <property type="term" value="P:cytochrome complex assembly"/>
    <property type="evidence" value="ECO:0007669"/>
    <property type="project" value="UniProtKB-KW"/>
</dbReference>
<protein>
    <recommendedName>
        <fullName evidence="7">Cytochrome c-type biogenesis protein</fullName>
    </recommendedName>
</protein>
<keyword evidence="4 7" id="KW-0732">Signal</keyword>
<dbReference type="FunFam" id="1.10.8.640:FF:000001">
    <property type="entry name" value="Cytochrome c-type biogenesis protein"/>
    <property type="match status" value="1"/>
</dbReference>
<keyword evidence="7" id="KW-0812">Transmembrane</keyword>
<evidence type="ECO:0000256" key="7">
    <source>
        <dbReference type="RuleBase" id="RU364112"/>
    </source>
</evidence>
<dbReference type="PANTHER" id="PTHR47870">
    <property type="entry name" value="CYTOCHROME C-TYPE BIOGENESIS PROTEIN CCMH"/>
    <property type="match status" value="1"/>
</dbReference>
<proteinExistence type="inferred from homology"/>
<sequence length="191" mass="21116">MRFLPGMLMLVLVMAAPARATTDVMPFRNEAQEQQFRQLTEQLRCPKCQNNSIADSNAMIATDMRRKVYDLMQEGKSRQEIIDYMVARYGNFVTYDPPLTPLTVLLWVLPLAAIVAGGWIIVARTRRRVRLRREPLPADTPAPGARAGWGVYVPGAVIALAVSAGGYALTGSYPQVRAWQQATAQAPGLLD</sequence>
<dbReference type="EMBL" id="AAACVH010000114">
    <property type="protein sequence ID" value="EAA8668714.1"/>
    <property type="molecule type" value="Genomic_DNA"/>
</dbReference>
<comment type="caution">
    <text evidence="9">The sequence shown here is derived from an EMBL/GenBank/DDBJ whole genome shotgun (WGS) entry which is preliminary data.</text>
</comment>
<dbReference type="PANTHER" id="PTHR47870:SF1">
    <property type="entry name" value="CYTOCHROME C-TYPE BIOGENESIS PROTEIN CCMH"/>
    <property type="match status" value="1"/>
</dbReference>
<dbReference type="GO" id="GO:0046872">
    <property type="term" value="F:metal ion binding"/>
    <property type="evidence" value="ECO:0007669"/>
    <property type="project" value="UniProtKB-KW"/>
</dbReference>
<dbReference type="InterPro" id="IPR005616">
    <property type="entry name" value="CcmH/CycL/Ccl2/NrfF_N"/>
</dbReference>
<keyword evidence="7" id="KW-1133">Transmembrane helix</keyword>
<dbReference type="InterPro" id="IPR051263">
    <property type="entry name" value="C-type_cytochrome_biogenesis"/>
</dbReference>
<evidence type="ECO:0000259" key="8">
    <source>
        <dbReference type="Pfam" id="PF03918"/>
    </source>
</evidence>
<dbReference type="AlphaFoldDB" id="A0A7U7QNH1"/>